<reference evidence="1" key="1">
    <citation type="submission" date="2023-06" db="EMBL/GenBank/DDBJ databases">
        <title>Genome-scale phylogeny and comparative genomics of the fungal order Sordariales.</title>
        <authorList>
            <consortium name="Lawrence Berkeley National Laboratory"/>
            <person name="Hensen N."/>
            <person name="Bonometti L."/>
            <person name="Westerberg I."/>
            <person name="Brannstrom I.O."/>
            <person name="Guillou S."/>
            <person name="Cros-Aarteil S."/>
            <person name="Calhoun S."/>
            <person name="Haridas S."/>
            <person name="Kuo A."/>
            <person name="Mondo S."/>
            <person name="Pangilinan J."/>
            <person name="Riley R."/>
            <person name="Labutti K."/>
            <person name="Andreopoulos B."/>
            <person name="Lipzen A."/>
            <person name="Chen C."/>
            <person name="Yanf M."/>
            <person name="Daum C."/>
            <person name="Ng V."/>
            <person name="Clum A."/>
            <person name="Steindorff A."/>
            <person name="Ohm R."/>
            <person name="Martin F."/>
            <person name="Silar P."/>
            <person name="Natvig D."/>
            <person name="Lalanne C."/>
            <person name="Gautier V."/>
            <person name="Ament-Velasquez S.L."/>
            <person name="Kruys A."/>
            <person name="Hutchinson M.I."/>
            <person name="Powell A.J."/>
            <person name="Barry K."/>
            <person name="Miller A.N."/>
            <person name="Grigoriev I.V."/>
            <person name="Debuchy R."/>
            <person name="Gladieux P."/>
            <person name="Thoren M.H."/>
            <person name="Johannesson H."/>
        </authorList>
    </citation>
    <scope>NUCLEOTIDE SEQUENCE</scope>
    <source>
        <strain evidence="1">SMH2532-1</strain>
    </source>
</reference>
<evidence type="ECO:0008006" key="3">
    <source>
        <dbReference type="Google" id="ProtNLM"/>
    </source>
</evidence>
<sequence length="301" mass="33361">MVSGLEVAGVILGSLSLIIQLLEHRGKGGTALPILYKYHKDLFGLAHSLKAELTKFEDICRRLLGGLMPQSQIEVLMNDPTTTSWLDGDIQRKIQARLCRSFPVFEASMMTIKAAIDTVKTHVEVQSSTMSRMRRSLVVLRQQSYTEAMATIIKSISDLDTLSRGLKNVELSSFHHPPICHGERKRLSLIRGKSNSFTKALQATLRRFDGNGVGFSLEGALITGVTPTEESNTTTRALVFQVGVSFKKRAKTDGDMVDEVKTKKSQTWQVLRWGQRCETPGSILLLPTPASESAMRVKTEN</sequence>
<dbReference type="Proteomes" id="UP001174936">
    <property type="component" value="Unassembled WGS sequence"/>
</dbReference>
<name>A0AA39YAJ5_9PEZI</name>
<keyword evidence="2" id="KW-1185">Reference proteome</keyword>
<evidence type="ECO:0000313" key="2">
    <source>
        <dbReference type="Proteomes" id="UP001174936"/>
    </source>
</evidence>
<accession>A0AA39YAJ5</accession>
<dbReference type="EMBL" id="JAULSV010000003">
    <property type="protein sequence ID" value="KAK0649064.1"/>
    <property type="molecule type" value="Genomic_DNA"/>
</dbReference>
<organism evidence="1 2">
    <name type="scientific">Cercophora newfieldiana</name>
    <dbReference type="NCBI Taxonomy" id="92897"/>
    <lineage>
        <taxon>Eukaryota</taxon>
        <taxon>Fungi</taxon>
        <taxon>Dikarya</taxon>
        <taxon>Ascomycota</taxon>
        <taxon>Pezizomycotina</taxon>
        <taxon>Sordariomycetes</taxon>
        <taxon>Sordariomycetidae</taxon>
        <taxon>Sordariales</taxon>
        <taxon>Lasiosphaeriaceae</taxon>
        <taxon>Cercophora</taxon>
    </lineage>
</organism>
<dbReference type="AlphaFoldDB" id="A0AA39YAJ5"/>
<evidence type="ECO:0000313" key="1">
    <source>
        <dbReference type="EMBL" id="KAK0649064.1"/>
    </source>
</evidence>
<proteinExistence type="predicted"/>
<protein>
    <recommendedName>
        <fullName evidence="3">Fungal N-terminal domain-containing protein</fullName>
    </recommendedName>
</protein>
<comment type="caution">
    <text evidence="1">The sequence shown here is derived from an EMBL/GenBank/DDBJ whole genome shotgun (WGS) entry which is preliminary data.</text>
</comment>
<dbReference type="PANTHER" id="PTHR35186:SF4">
    <property type="entry name" value="PRION-INHIBITION AND PROPAGATION HELO DOMAIN-CONTAINING PROTEIN"/>
    <property type="match status" value="1"/>
</dbReference>
<gene>
    <name evidence="1" type="ORF">B0T16DRAFT_444958</name>
</gene>
<dbReference type="PANTHER" id="PTHR35186">
    <property type="entry name" value="ANK_REP_REGION DOMAIN-CONTAINING PROTEIN"/>
    <property type="match status" value="1"/>
</dbReference>